<dbReference type="Pfam" id="PF13807">
    <property type="entry name" value="GNVR"/>
    <property type="match status" value="1"/>
</dbReference>
<dbReference type="InterPro" id="IPR050445">
    <property type="entry name" value="Bact_polysacc_biosynth/exp"/>
</dbReference>
<feature type="domain" description="AAA+ ATPase" evidence="19">
    <location>
        <begin position="546"/>
        <end position="708"/>
    </location>
</feature>
<sequence length="740" mass="79979">MVSTPHSYQGKTEEEDVVLGQLLQVILDDIWWLIGTAAFIILAAAAYCYVAKPVYSADAHVRVEQSDNTSQALTQTQTGAAIGNSSGALPTDAEIEIIKSRGVVAPVITQCKLNFSVSPMTIPLLGSLAARLATPGKPAKPWFGMTSYAWGGEEAVVDSVEVVQPLEGVKMTMTALGNDRYSLATPEGVPLLEGRVGEMAKGNGVSINVTKLVARPGTRFEVMRANDLDAIAAFQSGITVVEQGKSTGVIQISLENRDPARAAEIANALADSYLLQHIESKQADAEKMLAFLKSEQPRLKGDLEHAEAALTEYQSKSGSINASDEAKVYLEGSITYEAQISALKLQIATLNQRFESSHPALIVAQQQLSQLEAERARFSERFKNLPASEVKAVSLQRDAKVAEDIYVLLLNRVQELSVQKAGTGGNVHIVDAALRPGAPIKPKKVLIMSAAVILGLILGTGLVFLRRAMFKGIVDPDKVERLAGLPLIGLVPMSVEQVKLDAEAKRTERDRDRVSPILATMRPNDVCVEIMRSLRTSLQFTLMEARNHTVMLTGPASGVGKSFLAVNLAVLLAASGKKVLLIDADMRRGKLERSFGIERTNGLAELLAGTIGLEQAIRTTRTPFLSFMPTGKRPENPSELLMSPRLQQYLDGLGRVYDVVFIDTPPVLAVTDASIIGKLSGTNFLVMRSGAHNEMEISDAIRRLRTAGIPLHGAIMNGMPQRSRGYNRGHYAAVEDYLNV</sequence>
<dbReference type="GO" id="GO:0005524">
    <property type="term" value="F:ATP binding"/>
    <property type="evidence" value="ECO:0007669"/>
    <property type="project" value="UniProtKB-KW"/>
</dbReference>
<evidence type="ECO:0000313" key="20">
    <source>
        <dbReference type="EMBL" id="KLU27815.1"/>
    </source>
</evidence>
<evidence type="ECO:0000256" key="17">
    <source>
        <dbReference type="ARBA" id="ARBA00081049"/>
    </source>
</evidence>
<comment type="similarity">
    <text evidence="2">Belongs to the etk/wzc family.</text>
</comment>
<keyword evidence="4" id="KW-0997">Cell inner membrane</keyword>
<dbReference type="GO" id="GO:0000271">
    <property type="term" value="P:polysaccharide biosynthetic process"/>
    <property type="evidence" value="ECO:0007669"/>
    <property type="project" value="UniProtKB-KW"/>
</dbReference>
<dbReference type="InterPro" id="IPR003593">
    <property type="entry name" value="AAA+_ATPase"/>
</dbReference>
<evidence type="ECO:0000256" key="6">
    <source>
        <dbReference type="ARBA" id="ARBA00022692"/>
    </source>
</evidence>
<dbReference type="Pfam" id="PF02706">
    <property type="entry name" value="Wzz"/>
    <property type="match status" value="1"/>
</dbReference>
<dbReference type="Pfam" id="PF23607">
    <property type="entry name" value="WZC_N"/>
    <property type="match status" value="1"/>
</dbReference>
<evidence type="ECO:0000256" key="12">
    <source>
        <dbReference type="ARBA" id="ARBA00023137"/>
    </source>
</evidence>
<dbReference type="AlphaFoldDB" id="A0A0J1D571"/>
<dbReference type="PATRIC" id="fig|908627.4.peg.520"/>
<gene>
    <name evidence="20" type="ORF">EOS_02345</name>
</gene>
<evidence type="ECO:0000256" key="10">
    <source>
        <dbReference type="ARBA" id="ARBA00022989"/>
    </source>
</evidence>
<evidence type="ECO:0000259" key="19">
    <source>
        <dbReference type="SMART" id="SM00382"/>
    </source>
</evidence>
<evidence type="ECO:0000256" key="2">
    <source>
        <dbReference type="ARBA" id="ARBA00008883"/>
    </source>
</evidence>
<dbReference type="Pfam" id="PF13614">
    <property type="entry name" value="AAA_31"/>
    <property type="match status" value="1"/>
</dbReference>
<dbReference type="PANTHER" id="PTHR32309:SF32">
    <property type="entry name" value="TYROSINE-PROTEIN KINASE ETK-RELATED"/>
    <property type="match status" value="1"/>
</dbReference>
<proteinExistence type="inferred from homology"/>
<dbReference type="Gene3D" id="1.10.287.1490">
    <property type="match status" value="1"/>
</dbReference>
<dbReference type="Gene3D" id="3.40.50.300">
    <property type="entry name" value="P-loop containing nucleotide triphosphate hydrolases"/>
    <property type="match status" value="1"/>
</dbReference>
<dbReference type="InterPro" id="IPR025669">
    <property type="entry name" value="AAA_dom"/>
</dbReference>
<evidence type="ECO:0000256" key="9">
    <source>
        <dbReference type="ARBA" id="ARBA00022840"/>
    </source>
</evidence>
<evidence type="ECO:0000256" key="1">
    <source>
        <dbReference type="ARBA" id="ARBA00004429"/>
    </source>
</evidence>
<evidence type="ECO:0000256" key="18">
    <source>
        <dbReference type="SAM" id="Phobius"/>
    </source>
</evidence>
<dbReference type="GO" id="GO:0042802">
    <property type="term" value="F:identical protein binding"/>
    <property type="evidence" value="ECO:0007669"/>
    <property type="project" value="UniProtKB-ARBA"/>
</dbReference>
<protein>
    <recommendedName>
        <fullName evidence="16">Putative tyrosine-protein kinase EpsB</fullName>
    </recommendedName>
    <alternativeName>
        <fullName evidence="17">EPS I polysaccharide export protein EpsB</fullName>
    </alternativeName>
</protein>
<keyword evidence="10 18" id="KW-1133">Transmembrane helix</keyword>
<dbReference type="CDD" id="cd05387">
    <property type="entry name" value="BY-kinase"/>
    <property type="match status" value="1"/>
</dbReference>
<dbReference type="Proteomes" id="UP000035963">
    <property type="component" value="Unassembled WGS sequence"/>
</dbReference>
<comment type="catalytic activity">
    <reaction evidence="14">
        <text>L-tyrosyl-[protein] + ATP = O-phospho-L-tyrosyl-[protein] + ADP + H(+)</text>
        <dbReference type="Rhea" id="RHEA:10596"/>
        <dbReference type="Rhea" id="RHEA-COMP:10136"/>
        <dbReference type="Rhea" id="RHEA-COMP:20101"/>
        <dbReference type="ChEBI" id="CHEBI:15378"/>
        <dbReference type="ChEBI" id="CHEBI:30616"/>
        <dbReference type="ChEBI" id="CHEBI:46858"/>
        <dbReference type="ChEBI" id="CHEBI:61978"/>
        <dbReference type="ChEBI" id="CHEBI:456216"/>
    </reaction>
</comment>
<organism evidence="20 21">
    <name type="scientific">Caballeronia mineralivorans PML1(12)</name>
    <dbReference type="NCBI Taxonomy" id="908627"/>
    <lineage>
        <taxon>Bacteria</taxon>
        <taxon>Pseudomonadati</taxon>
        <taxon>Pseudomonadota</taxon>
        <taxon>Betaproteobacteria</taxon>
        <taxon>Burkholderiales</taxon>
        <taxon>Burkholderiaceae</taxon>
        <taxon>Caballeronia</taxon>
    </lineage>
</organism>
<evidence type="ECO:0000256" key="3">
    <source>
        <dbReference type="ARBA" id="ARBA00022475"/>
    </source>
</evidence>
<reference evidence="20 21" key="1">
    <citation type="journal article" date="2015" name="Genome Announc.">
        <title>Draft Genome Sequence of Burkholderia sp. Strain PML1(12), an Ectomycorrhizosphere-Inhabiting Bacterium with Effective Mineral-Weathering Ability.</title>
        <authorList>
            <person name="Uroz S."/>
            <person name="Oger P."/>
        </authorList>
    </citation>
    <scope>NUCLEOTIDE SEQUENCE [LARGE SCALE GENOMIC DNA]</scope>
    <source>
        <strain evidence="21">PML1(12)</strain>
    </source>
</reference>
<feature type="transmembrane region" description="Helical" evidence="18">
    <location>
        <begin position="445"/>
        <end position="465"/>
    </location>
</feature>
<accession>A0A0J1D571</accession>
<evidence type="ECO:0000256" key="4">
    <source>
        <dbReference type="ARBA" id="ARBA00022519"/>
    </source>
</evidence>
<evidence type="ECO:0000256" key="5">
    <source>
        <dbReference type="ARBA" id="ARBA00022679"/>
    </source>
</evidence>
<keyword evidence="13" id="KW-0270">Exopolysaccharide synthesis</keyword>
<evidence type="ECO:0000256" key="16">
    <source>
        <dbReference type="ARBA" id="ARBA00067833"/>
    </source>
</evidence>
<dbReference type="GO" id="GO:0005886">
    <property type="term" value="C:plasma membrane"/>
    <property type="evidence" value="ECO:0007669"/>
    <property type="project" value="UniProtKB-SubCell"/>
</dbReference>
<comment type="function">
    <text evidence="15">Probably involved in polymerization and/or export of exopolysaccharide EPS I which functions as a virulence factor. May be involved in an ATP-dependent process in the pathway for EPS I production, possibly export of the trimeric repeat units across the inner membrane or their polymerization.</text>
</comment>
<evidence type="ECO:0000256" key="11">
    <source>
        <dbReference type="ARBA" id="ARBA00023136"/>
    </source>
</evidence>
<keyword evidence="6 18" id="KW-0812">Transmembrane</keyword>
<keyword evidence="5" id="KW-0808">Transferase</keyword>
<dbReference type="InterPro" id="IPR027417">
    <property type="entry name" value="P-loop_NTPase"/>
</dbReference>
<evidence type="ECO:0000256" key="15">
    <source>
        <dbReference type="ARBA" id="ARBA00054296"/>
    </source>
</evidence>
<dbReference type="SMART" id="SM00382">
    <property type="entry name" value="AAA"/>
    <property type="match status" value="1"/>
</dbReference>
<evidence type="ECO:0000256" key="13">
    <source>
        <dbReference type="ARBA" id="ARBA00023169"/>
    </source>
</evidence>
<dbReference type="EMBL" id="AEJF01000013">
    <property type="protein sequence ID" value="KLU27815.1"/>
    <property type="molecule type" value="Genomic_DNA"/>
</dbReference>
<feature type="transmembrane region" description="Helical" evidence="18">
    <location>
        <begin position="30"/>
        <end position="50"/>
    </location>
</feature>
<name>A0A0J1D571_9BURK</name>
<evidence type="ECO:0000256" key="8">
    <source>
        <dbReference type="ARBA" id="ARBA00022777"/>
    </source>
</evidence>
<evidence type="ECO:0000256" key="7">
    <source>
        <dbReference type="ARBA" id="ARBA00022741"/>
    </source>
</evidence>
<keyword evidence="9" id="KW-0067">ATP-binding</keyword>
<dbReference type="InterPro" id="IPR003856">
    <property type="entry name" value="LPS_length_determ_N"/>
</dbReference>
<keyword evidence="8" id="KW-0418">Kinase</keyword>
<dbReference type="SUPFAM" id="SSF52540">
    <property type="entry name" value="P-loop containing nucleoside triphosphate hydrolases"/>
    <property type="match status" value="1"/>
</dbReference>
<keyword evidence="12" id="KW-0829">Tyrosine-protein kinase</keyword>
<dbReference type="FunFam" id="3.40.50.300:FF:000527">
    <property type="entry name" value="Tyrosine-protein kinase etk"/>
    <property type="match status" value="1"/>
</dbReference>
<evidence type="ECO:0000313" key="21">
    <source>
        <dbReference type="Proteomes" id="UP000035963"/>
    </source>
</evidence>
<keyword evidence="21" id="KW-1185">Reference proteome</keyword>
<comment type="subcellular location">
    <subcellularLocation>
        <location evidence="1">Cell inner membrane</location>
        <topology evidence="1">Multi-pass membrane protein</topology>
    </subcellularLocation>
</comment>
<dbReference type="InterPro" id="IPR005702">
    <property type="entry name" value="Wzc-like_C"/>
</dbReference>
<evidence type="ECO:0000256" key="14">
    <source>
        <dbReference type="ARBA" id="ARBA00053015"/>
    </source>
</evidence>
<dbReference type="GO" id="GO:0004713">
    <property type="term" value="F:protein tyrosine kinase activity"/>
    <property type="evidence" value="ECO:0007669"/>
    <property type="project" value="UniProtKB-KW"/>
</dbReference>
<keyword evidence="7" id="KW-0547">Nucleotide-binding</keyword>
<dbReference type="NCBIfam" id="TIGR01007">
    <property type="entry name" value="eps_fam"/>
    <property type="match status" value="1"/>
</dbReference>
<dbReference type="PANTHER" id="PTHR32309">
    <property type="entry name" value="TYROSINE-PROTEIN KINASE"/>
    <property type="match status" value="1"/>
</dbReference>
<comment type="caution">
    <text evidence="20">The sequence shown here is derived from an EMBL/GenBank/DDBJ whole genome shotgun (WGS) entry which is preliminary data.</text>
</comment>
<keyword evidence="11 18" id="KW-0472">Membrane</keyword>
<keyword evidence="3" id="KW-1003">Cell membrane</keyword>
<dbReference type="InterPro" id="IPR032807">
    <property type="entry name" value="GNVR"/>
</dbReference>